<gene>
    <name evidence="16" type="ORF">N7492_005421</name>
</gene>
<keyword evidence="8 14" id="KW-0811">Translocation</keyword>
<dbReference type="InterPro" id="IPR004217">
    <property type="entry name" value="Tim10-like"/>
</dbReference>
<comment type="similarity">
    <text evidence="2 14">Belongs to the small Tim family.</text>
</comment>
<evidence type="ECO:0000256" key="8">
    <source>
        <dbReference type="ARBA" id="ARBA00023010"/>
    </source>
</evidence>
<dbReference type="GO" id="GO:0005743">
    <property type="term" value="C:mitochondrial inner membrane"/>
    <property type="evidence" value="ECO:0007669"/>
    <property type="project" value="UniProtKB-SubCell"/>
</dbReference>
<accession>A0A9W9IBW9</accession>
<reference evidence="16" key="1">
    <citation type="submission" date="2022-11" db="EMBL/GenBank/DDBJ databases">
        <authorList>
            <person name="Petersen C."/>
        </authorList>
    </citation>
    <scope>NUCLEOTIDE SEQUENCE</scope>
    <source>
        <strain evidence="16">IBT 21917</strain>
    </source>
</reference>
<keyword evidence="10 14" id="KW-1015">Disulfide bond</keyword>
<dbReference type="GO" id="GO:0042719">
    <property type="term" value="C:mitochondrial intermembrane space chaperone complex"/>
    <property type="evidence" value="ECO:0007669"/>
    <property type="project" value="UniProtKB-ARBA"/>
</dbReference>
<proteinExistence type="inferred from homology"/>
<keyword evidence="11 14" id="KW-0143">Chaperone</keyword>
<dbReference type="AlphaFoldDB" id="A0A9W9IBW9"/>
<keyword evidence="17" id="KW-1185">Reference proteome</keyword>
<evidence type="ECO:0000256" key="14">
    <source>
        <dbReference type="RuleBase" id="RU367043"/>
    </source>
</evidence>
<evidence type="ECO:0000256" key="10">
    <source>
        <dbReference type="ARBA" id="ARBA00023157"/>
    </source>
</evidence>
<evidence type="ECO:0000256" key="3">
    <source>
        <dbReference type="ARBA" id="ARBA00022448"/>
    </source>
</evidence>
<evidence type="ECO:0000256" key="5">
    <source>
        <dbReference type="ARBA" id="ARBA00022792"/>
    </source>
</evidence>
<evidence type="ECO:0000256" key="11">
    <source>
        <dbReference type="ARBA" id="ARBA00023186"/>
    </source>
</evidence>
<dbReference type="EMBL" id="JAPQKO010000003">
    <property type="protein sequence ID" value="KAJ5172828.1"/>
    <property type="molecule type" value="Genomic_DNA"/>
</dbReference>
<keyword evidence="7 14" id="KW-0653">Protein transport</keyword>
<keyword evidence="5 14" id="KW-0472">Membrane</keyword>
<keyword evidence="9 14" id="KW-0496">Mitochondrion</keyword>
<dbReference type="OrthoDB" id="7813104at2759"/>
<dbReference type="Proteomes" id="UP001146351">
    <property type="component" value="Unassembled WGS sequence"/>
</dbReference>
<evidence type="ECO:0000256" key="6">
    <source>
        <dbReference type="ARBA" id="ARBA00022833"/>
    </source>
</evidence>
<sequence length="110" mass="11523">MSLFGSSSGAAAPKSSADVKNAVVQQLQQETAMTNARALITKINQNCFDACVPAPGSSFSSQESSCLSSCMEKYINMWNVTHRTYMTRVATESKRMGGDASGAAAFGAGL</sequence>
<comment type="caution">
    <text evidence="16">The sequence shown here is derived from an EMBL/GenBank/DDBJ whole genome shotgun (WGS) entry which is preliminary data.</text>
</comment>
<evidence type="ECO:0000256" key="4">
    <source>
        <dbReference type="ARBA" id="ARBA00022723"/>
    </source>
</evidence>
<dbReference type="Gene3D" id="1.10.287.810">
    <property type="entry name" value="Mitochondrial import inner membrane translocase subunit tim13 like domains"/>
    <property type="match status" value="1"/>
</dbReference>
<dbReference type="GO" id="GO:0045039">
    <property type="term" value="P:protein insertion into mitochondrial inner membrane"/>
    <property type="evidence" value="ECO:0007669"/>
    <property type="project" value="UniProtKB-ARBA"/>
</dbReference>
<feature type="domain" description="Tim10-like" evidence="15">
    <location>
        <begin position="25"/>
        <end position="86"/>
    </location>
</feature>
<evidence type="ECO:0000256" key="9">
    <source>
        <dbReference type="ARBA" id="ARBA00023128"/>
    </source>
</evidence>
<dbReference type="InterPro" id="IPR035427">
    <property type="entry name" value="Tim10-like_dom_sf"/>
</dbReference>
<keyword evidence="6" id="KW-0862">Zinc</keyword>
<dbReference type="GO" id="GO:0046872">
    <property type="term" value="F:metal ion binding"/>
    <property type="evidence" value="ECO:0007669"/>
    <property type="project" value="UniProtKB-KW"/>
</dbReference>
<evidence type="ECO:0000259" key="15">
    <source>
        <dbReference type="Pfam" id="PF02953"/>
    </source>
</evidence>
<reference evidence="16" key="2">
    <citation type="journal article" date="2023" name="IMA Fungus">
        <title>Comparative genomic study of the Penicillium genus elucidates a diverse pangenome and 15 lateral gene transfer events.</title>
        <authorList>
            <person name="Petersen C."/>
            <person name="Sorensen T."/>
            <person name="Nielsen M.R."/>
            <person name="Sondergaard T.E."/>
            <person name="Sorensen J.L."/>
            <person name="Fitzpatrick D.A."/>
            <person name="Frisvad J.C."/>
            <person name="Nielsen K.L."/>
        </authorList>
    </citation>
    <scope>NUCLEOTIDE SEQUENCE</scope>
    <source>
        <strain evidence="16">IBT 21917</strain>
    </source>
</reference>
<comment type="domain">
    <text evidence="14">The twin CX3C motif contains 4 conserved Cys residues that form 2 disulfide bonds in the mitochondrial intermembrane space.</text>
</comment>
<evidence type="ECO:0000256" key="12">
    <source>
        <dbReference type="ARBA" id="ARBA00025151"/>
    </source>
</evidence>
<evidence type="ECO:0000313" key="17">
    <source>
        <dbReference type="Proteomes" id="UP001146351"/>
    </source>
</evidence>
<evidence type="ECO:0000256" key="7">
    <source>
        <dbReference type="ARBA" id="ARBA00022927"/>
    </source>
</evidence>
<dbReference type="GO" id="GO:0015031">
    <property type="term" value="P:protein transport"/>
    <property type="evidence" value="ECO:0007669"/>
    <property type="project" value="UniProtKB-KW"/>
</dbReference>
<keyword evidence="5 14" id="KW-0999">Mitochondrion inner membrane</keyword>
<evidence type="ECO:0000313" key="16">
    <source>
        <dbReference type="EMBL" id="KAJ5172828.1"/>
    </source>
</evidence>
<comment type="subcellular location">
    <subcellularLocation>
        <location evidence="1 14">Mitochondrion inner membrane</location>
        <topology evidence="1 14">Peripheral membrane protein</topology>
        <orientation evidence="1 14">Intermembrane side</orientation>
    </subcellularLocation>
</comment>
<evidence type="ECO:0000256" key="1">
    <source>
        <dbReference type="ARBA" id="ARBA00004137"/>
    </source>
</evidence>
<organism evidence="16 17">
    <name type="scientific">Penicillium capsulatum</name>
    <dbReference type="NCBI Taxonomy" id="69766"/>
    <lineage>
        <taxon>Eukaryota</taxon>
        <taxon>Fungi</taxon>
        <taxon>Dikarya</taxon>
        <taxon>Ascomycota</taxon>
        <taxon>Pezizomycotina</taxon>
        <taxon>Eurotiomycetes</taxon>
        <taxon>Eurotiomycetidae</taxon>
        <taxon>Eurotiales</taxon>
        <taxon>Aspergillaceae</taxon>
        <taxon>Penicillium</taxon>
    </lineage>
</organism>
<protein>
    <recommendedName>
        <fullName evidence="14">Mitochondrial import inner membrane translocase subunit</fullName>
    </recommendedName>
</protein>
<dbReference type="Pfam" id="PF02953">
    <property type="entry name" value="zf-Tim10_DDP"/>
    <property type="match status" value="1"/>
</dbReference>
<comment type="function">
    <text evidence="12">Mitochondrial intermembrane chaperone that participates in the import and insertion of some multi-pass transmembrane proteins into the mitochondrial inner membrane. Also required for the transfer of beta-barrel precursors from the TOM complex to the sorting and assembly machinery (SAM complex) of the outer membrane. Acts as a chaperone-like protein that protects the hydrophobic precursors from aggregation and guide them through the mitochondrial intermembrane space. The TIM8-TIM13 complex is non essential and only mediates the import of few proteins, while the predominant TIM9-TIM10 70 kDa complex is crucial and mediates the import of much more proteins.</text>
</comment>
<keyword evidence="3 14" id="KW-0813">Transport</keyword>
<evidence type="ECO:0000256" key="2">
    <source>
        <dbReference type="ARBA" id="ARBA00006720"/>
    </source>
</evidence>
<dbReference type="FunFam" id="1.10.287.810:FF:000001">
    <property type="entry name" value="mitochondrial import inner membrane translocase subunit TIM13"/>
    <property type="match status" value="1"/>
</dbReference>
<keyword evidence="4" id="KW-0479">Metal-binding</keyword>
<name>A0A9W9IBW9_9EURO</name>
<evidence type="ECO:0000256" key="13">
    <source>
        <dbReference type="ARBA" id="ARBA00025862"/>
    </source>
</evidence>
<comment type="subunit">
    <text evidence="13">Heterohexamer; composed of 3 copies of TIM8 and 3 copies of TIM13, named soluble 70 kDa complex. Associates with the TIM22 complex, whose core is composed of TIM22 and TIM54. Interacts with the transmembrane regions of multi-pass transmembrane proteins in transit.</text>
</comment>
<dbReference type="SUPFAM" id="SSF144122">
    <property type="entry name" value="Tim10-like"/>
    <property type="match status" value="1"/>
</dbReference>